<dbReference type="Gene3D" id="3.40.50.410">
    <property type="entry name" value="von Willebrand factor, type A domain"/>
    <property type="match status" value="1"/>
</dbReference>
<dbReference type="Pfam" id="PF13400">
    <property type="entry name" value="Tad"/>
    <property type="match status" value="1"/>
</dbReference>
<protein>
    <submittedName>
        <fullName evidence="3">Flp pilus assembly protein TadG</fullName>
    </submittedName>
</protein>
<dbReference type="OrthoDB" id="8707694at2"/>
<dbReference type="AlphaFoldDB" id="A0A1N6I455"/>
<accession>A0A1N6I455</accession>
<evidence type="ECO:0000259" key="2">
    <source>
        <dbReference type="PROSITE" id="PS50234"/>
    </source>
</evidence>
<dbReference type="InterPro" id="IPR036465">
    <property type="entry name" value="vWFA_dom_sf"/>
</dbReference>
<feature type="transmembrane region" description="Helical" evidence="1">
    <location>
        <begin position="21"/>
        <end position="43"/>
    </location>
</feature>
<name>A0A1N6I455_9BURK</name>
<reference evidence="3 4" key="1">
    <citation type="submission" date="2016-11" db="EMBL/GenBank/DDBJ databases">
        <authorList>
            <person name="Jaros S."/>
            <person name="Januszkiewicz K."/>
            <person name="Wedrychowicz H."/>
        </authorList>
    </citation>
    <scope>NUCLEOTIDE SEQUENCE [LARGE SCALE GENOMIC DNA]</scope>
    <source>
        <strain evidence="3 4">GAS86</strain>
    </source>
</reference>
<dbReference type="InterPro" id="IPR028087">
    <property type="entry name" value="Tad_N"/>
</dbReference>
<dbReference type="SUPFAM" id="SSF53300">
    <property type="entry name" value="vWA-like"/>
    <property type="match status" value="1"/>
</dbReference>
<keyword evidence="1" id="KW-0812">Transmembrane</keyword>
<gene>
    <name evidence="3" type="ORF">SAMN05444168_3942</name>
</gene>
<keyword evidence="1" id="KW-0472">Membrane</keyword>
<keyword evidence="1" id="KW-1133">Transmembrane helix</keyword>
<dbReference type="PROSITE" id="PS50234">
    <property type="entry name" value="VWFA"/>
    <property type="match status" value="1"/>
</dbReference>
<organism evidence="3 4">
    <name type="scientific">Paraburkholderia phenazinium</name>
    <dbReference type="NCBI Taxonomy" id="60549"/>
    <lineage>
        <taxon>Bacteria</taxon>
        <taxon>Pseudomonadati</taxon>
        <taxon>Pseudomonadota</taxon>
        <taxon>Betaproteobacteria</taxon>
        <taxon>Burkholderiales</taxon>
        <taxon>Burkholderiaceae</taxon>
        <taxon>Paraburkholderia</taxon>
    </lineage>
</organism>
<dbReference type="EMBL" id="FSRM01000001">
    <property type="protein sequence ID" value="SIO26695.1"/>
    <property type="molecule type" value="Genomic_DNA"/>
</dbReference>
<dbReference type="Proteomes" id="UP000184693">
    <property type="component" value="Unassembled WGS sequence"/>
</dbReference>
<dbReference type="InterPro" id="IPR002035">
    <property type="entry name" value="VWF_A"/>
</dbReference>
<evidence type="ECO:0000256" key="1">
    <source>
        <dbReference type="SAM" id="Phobius"/>
    </source>
</evidence>
<dbReference type="SMART" id="SM00327">
    <property type="entry name" value="VWA"/>
    <property type="match status" value="1"/>
</dbReference>
<dbReference type="Pfam" id="PF00092">
    <property type="entry name" value="VWA"/>
    <property type="match status" value="1"/>
</dbReference>
<evidence type="ECO:0000313" key="4">
    <source>
        <dbReference type="Proteomes" id="UP000184693"/>
    </source>
</evidence>
<evidence type="ECO:0000313" key="3">
    <source>
        <dbReference type="EMBL" id="SIO26695.1"/>
    </source>
</evidence>
<sequence>MKTTGYSGRRSSSRNSKYRQRGAVSIIVAASIVLLIGILGLAVDAGMGYMVKAKLDAATDAAAIAAGEAVTTGSNQATQSANAVTAAQTFFAANYPKGYLGTTVTMNTPSVAFNQGTITIDTAAQATLPVSFMHLFGFNLLNVASSSQTVRKDLDLVLIIDTTGSMATDSAVPPAVRSAAITFLQQFDPLTDRVSLIHFAYGTVVDQPFNGNARGFDMAAMTKSINALNFAGSTNSEEAYWNALNQLNTVITQPSSLRVIVFFSDGAPNSFASIFPTINKTCGLTAGTVITPDKKTPLPPSGLYADNIESQALPSPCYSSNASNVITALPTWYNAHNTSWLNNQTIPVITNTPRVVTSTVNYANVNNAARNIAEGMANVARNEGTYVYAIGRGSELLQPEGANNEIGQNVLKCMANTTDSLSRCYNPKQPVGVYCSALTPSDMTPCFSKLASEILRIAK</sequence>
<feature type="domain" description="VWFA" evidence="2">
    <location>
        <begin position="155"/>
        <end position="270"/>
    </location>
</feature>
<dbReference type="CDD" id="cd00198">
    <property type="entry name" value="vWFA"/>
    <property type="match status" value="1"/>
</dbReference>
<proteinExistence type="predicted"/>